<dbReference type="InterPro" id="IPR036388">
    <property type="entry name" value="WH-like_DNA-bd_sf"/>
</dbReference>
<dbReference type="Pfam" id="PF00126">
    <property type="entry name" value="HTH_1"/>
    <property type="match status" value="1"/>
</dbReference>
<sequence length="328" mass="34756">MALRTVASRNTGKLDAPLAAQRDVRPVTLEQLRAFVGVAEDGGFQRASLTLHRSQSAITQSIRKLEDILDCRLLERRQGHVGGLTAAGERFLPAAQDVLARLSEAVAAVQRPELAGRIALGVPDDFRVADIHGAISRCLSVNRGLRVEITSTLSSKIARLLDSGRLDLGILRTTAPQAAAARLPGERVLRIETLHWVSRSQIAADALAEVPLVVFPEGCAYRTAALDALGRAGRTAYFAYVSACDENVLGAISAGLGVGILPRSAIAPDHVVLGAADGFPDLPPVRLSLIVRSKGALFEHFADVLEAAADVFDPADGTALTPRQYGAE</sequence>
<dbReference type="FunFam" id="1.10.10.10:FF:000001">
    <property type="entry name" value="LysR family transcriptional regulator"/>
    <property type="match status" value="1"/>
</dbReference>
<name>A0A348FYU1_9HYPH</name>
<dbReference type="RefSeq" id="WP_126398381.1">
    <property type="nucleotide sequence ID" value="NZ_AP018907.1"/>
</dbReference>
<dbReference type="Pfam" id="PF03466">
    <property type="entry name" value="LysR_substrate"/>
    <property type="match status" value="1"/>
</dbReference>
<keyword evidence="2" id="KW-0805">Transcription regulation</keyword>
<dbReference type="PANTHER" id="PTHR30579:SF7">
    <property type="entry name" value="HTH-TYPE TRANSCRIPTIONAL REGULATOR LRHA-RELATED"/>
    <property type="match status" value="1"/>
</dbReference>
<dbReference type="InterPro" id="IPR005119">
    <property type="entry name" value="LysR_subst-bd"/>
</dbReference>
<evidence type="ECO:0000313" key="6">
    <source>
        <dbReference type="EMBL" id="BBF92474.1"/>
    </source>
</evidence>
<feature type="domain" description="HTH lysR-type" evidence="5">
    <location>
        <begin position="27"/>
        <end position="84"/>
    </location>
</feature>
<dbReference type="PANTHER" id="PTHR30579">
    <property type="entry name" value="TRANSCRIPTIONAL REGULATOR"/>
    <property type="match status" value="1"/>
</dbReference>
<gene>
    <name evidence="6" type="ORF">BLTE_11590</name>
</gene>
<dbReference type="InterPro" id="IPR050176">
    <property type="entry name" value="LTTR"/>
</dbReference>
<dbReference type="GO" id="GO:0003677">
    <property type="term" value="F:DNA binding"/>
    <property type="evidence" value="ECO:0007669"/>
    <property type="project" value="UniProtKB-KW"/>
</dbReference>
<evidence type="ECO:0000313" key="7">
    <source>
        <dbReference type="Proteomes" id="UP000266934"/>
    </source>
</evidence>
<organism evidence="6 7">
    <name type="scientific">Blastochloris tepida</name>
    <dbReference type="NCBI Taxonomy" id="2233851"/>
    <lineage>
        <taxon>Bacteria</taxon>
        <taxon>Pseudomonadati</taxon>
        <taxon>Pseudomonadota</taxon>
        <taxon>Alphaproteobacteria</taxon>
        <taxon>Hyphomicrobiales</taxon>
        <taxon>Blastochloridaceae</taxon>
        <taxon>Blastochloris</taxon>
    </lineage>
</organism>
<dbReference type="OrthoDB" id="1631201at2"/>
<keyword evidence="3" id="KW-0238">DNA-binding</keyword>
<evidence type="ECO:0000256" key="1">
    <source>
        <dbReference type="ARBA" id="ARBA00009437"/>
    </source>
</evidence>
<keyword evidence="4" id="KW-0804">Transcription</keyword>
<dbReference type="GO" id="GO:0003700">
    <property type="term" value="F:DNA-binding transcription factor activity"/>
    <property type="evidence" value="ECO:0007669"/>
    <property type="project" value="InterPro"/>
</dbReference>
<accession>A0A348FYU1</accession>
<evidence type="ECO:0000256" key="4">
    <source>
        <dbReference type="ARBA" id="ARBA00023163"/>
    </source>
</evidence>
<dbReference type="AlphaFoldDB" id="A0A348FYU1"/>
<dbReference type="EMBL" id="AP018907">
    <property type="protein sequence ID" value="BBF92474.1"/>
    <property type="molecule type" value="Genomic_DNA"/>
</dbReference>
<dbReference type="PROSITE" id="PS50931">
    <property type="entry name" value="HTH_LYSR"/>
    <property type="match status" value="1"/>
</dbReference>
<dbReference type="Proteomes" id="UP000266934">
    <property type="component" value="Chromosome"/>
</dbReference>
<evidence type="ECO:0000259" key="5">
    <source>
        <dbReference type="PROSITE" id="PS50931"/>
    </source>
</evidence>
<dbReference type="Gene3D" id="1.10.10.10">
    <property type="entry name" value="Winged helix-like DNA-binding domain superfamily/Winged helix DNA-binding domain"/>
    <property type="match status" value="1"/>
</dbReference>
<protein>
    <submittedName>
        <fullName evidence="6">LysR family transcriptional regulator</fullName>
    </submittedName>
</protein>
<reference evidence="6 7" key="1">
    <citation type="submission" date="2018-08" db="EMBL/GenBank/DDBJ databases">
        <title>Complete genome sequencing of Blastochloris tepida GI.</title>
        <authorList>
            <person name="Tsukatani Y."/>
            <person name="Mori H."/>
        </authorList>
    </citation>
    <scope>NUCLEOTIDE SEQUENCE [LARGE SCALE GENOMIC DNA]</scope>
    <source>
        <strain evidence="6 7">GI</strain>
    </source>
</reference>
<dbReference type="InterPro" id="IPR000847">
    <property type="entry name" value="LysR_HTH_N"/>
</dbReference>
<dbReference type="Gene3D" id="3.40.190.10">
    <property type="entry name" value="Periplasmic binding protein-like II"/>
    <property type="match status" value="2"/>
</dbReference>
<keyword evidence="7" id="KW-1185">Reference proteome</keyword>
<evidence type="ECO:0000256" key="3">
    <source>
        <dbReference type="ARBA" id="ARBA00023125"/>
    </source>
</evidence>
<evidence type="ECO:0000256" key="2">
    <source>
        <dbReference type="ARBA" id="ARBA00023015"/>
    </source>
</evidence>
<dbReference type="SUPFAM" id="SSF53850">
    <property type="entry name" value="Periplasmic binding protein-like II"/>
    <property type="match status" value="1"/>
</dbReference>
<dbReference type="SUPFAM" id="SSF46785">
    <property type="entry name" value="Winged helix' DNA-binding domain"/>
    <property type="match status" value="1"/>
</dbReference>
<proteinExistence type="inferred from homology"/>
<dbReference type="KEGG" id="blag:BLTE_11590"/>
<dbReference type="InterPro" id="IPR036390">
    <property type="entry name" value="WH_DNA-bd_sf"/>
</dbReference>
<comment type="similarity">
    <text evidence="1">Belongs to the LysR transcriptional regulatory family.</text>
</comment>